<evidence type="ECO:0000313" key="3">
    <source>
        <dbReference type="Proteomes" id="UP000054937"/>
    </source>
</evidence>
<evidence type="ECO:0000256" key="1">
    <source>
        <dbReference type="SAM" id="Phobius"/>
    </source>
</evidence>
<keyword evidence="3" id="KW-1185">Reference proteome</keyword>
<dbReference type="AlphaFoldDB" id="A0A0V0R797"/>
<dbReference type="EMBL" id="LDAU01000028">
    <property type="protein sequence ID" value="KRX10372.1"/>
    <property type="molecule type" value="Genomic_DNA"/>
</dbReference>
<dbReference type="Proteomes" id="UP000054937">
    <property type="component" value="Unassembled WGS sequence"/>
</dbReference>
<accession>A0A0V0R797</accession>
<feature type="transmembrane region" description="Helical" evidence="1">
    <location>
        <begin position="94"/>
        <end position="113"/>
    </location>
</feature>
<gene>
    <name evidence="2" type="ORF">PPERSA_10471</name>
</gene>
<name>A0A0V0R797_PSEPJ</name>
<comment type="caution">
    <text evidence="2">The sequence shown here is derived from an EMBL/GenBank/DDBJ whole genome shotgun (WGS) entry which is preliminary data.</text>
</comment>
<keyword evidence="1" id="KW-1133">Transmembrane helix</keyword>
<evidence type="ECO:0000313" key="2">
    <source>
        <dbReference type="EMBL" id="KRX10372.1"/>
    </source>
</evidence>
<evidence type="ECO:0008006" key="4">
    <source>
        <dbReference type="Google" id="ProtNLM"/>
    </source>
</evidence>
<dbReference type="OMA" id="CHRFLIN"/>
<reference evidence="2 3" key="1">
    <citation type="journal article" date="2015" name="Sci. Rep.">
        <title>Genome of the facultative scuticociliatosis pathogen Pseudocohnilembus persalinus provides insight into its virulence through horizontal gene transfer.</title>
        <authorList>
            <person name="Xiong J."/>
            <person name="Wang G."/>
            <person name="Cheng J."/>
            <person name="Tian M."/>
            <person name="Pan X."/>
            <person name="Warren A."/>
            <person name="Jiang C."/>
            <person name="Yuan D."/>
            <person name="Miao W."/>
        </authorList>
    </citation>
    <scope>NUCLEOTIDE SEQUENCE [LARGE SCALE GENOMIC DNA]</scope>
    <source>
        <strain evidence="2">36N120E</strain>
    </source>
</reference>
<organism evidence="2 3">
    <name type="scientific">Pseudocohnilembus persalinus</name>
    <name type="common">Ciliate</name>
    <dbReference type="NCBI Taxonomy" id="266149"/>
    <lineage>
        <taxon>Eukaryota</taxon>
        <taxon>Sar</taxon>
        <taxon>Alveolata</taxon>
        <taxon>Ciliophora</taxon>
        <taxon>Intramacronucleata</taxon>
        <taxon>Oligohymenophorea</taxon>
        <taxon>Scuticociliatia</taxon>
        <taxon>Philasterida</taxon>
        <taxon>Pseudocohnilembidae</taxon>
        <taxon>Pseudocohnilembus</taxon>
    </lineage>
</organism>
<feature type="transmembrane region" description="Helical" evidence="1">
    <location>
        <begin position="41"/>
        <end position="61"/>
    </location>
</feature>
<dbReference type="InParanoid" id="A0A0V0R797"/>
<sequence length="207" mass="24491">MEIFEQYKNYEWLAKRIQITDIYETIQLVENQTNNFFYSRLIYCLIAASVAGIFIFIGIGISNNYYLNKYGGGNDKDEEDQNLGIVATFWNNSWAYFTAFIFMPILIVFLYLIQRNLFWKIGYQCRYLELSLIYNPEQTKISIDDNSNQFNIVDKKFVQIIPDLQGQAEARESIFQDDKNIDQDFENLENSEIQETTQDLINYDINN</sequence>
<proteinExistence type="predicted"/>
<keyword evidence="1" id="KW-0812">Transmembrane</keyword>
<keyword evidence="1" id="KW-0472">Membrane</keyword>
<protein>
    <recommendedName>
        <fullName evidence="4">Transmembrane protein</fullName>
    </recommendedName>
</protein>